<dbReference type="InterPro" id="IPR001128">
    <property type="entry name" value="Cyt_P450"/>
</dbReference>
<dbReference type="GO" id="GO:0008398">
    <property type="term" value="F:sterol 14-demethylase activity"/>
    <property type="evidence" value="ECO:0007669"/>
    <property type="project" value="UniProtKB-EC"/>
</dbReference>
<dbReference type="Proteomes" id="UP000593567">
    <property type="component" value="Unassembled WGS sequence"/>
</dbReference>
<dbReference type="SUPFAM" id="SSF48264">
    <property type="entry name" value="Cytochrome P450"/>
    <property type="match status" value="1"/>
</dbReference>
<evidence type="ECO:0000256" key="19">
    <source>
        <dbReference type="ARBA" id="ARBA00049163"/>
    </source>
</evidence>
<comment type="catalytic activity">
    <reaction evidence="20">
        <text>a 14alpha-formyl steroid + reduced [NADPH--hemoprotein reductase] + O2 = a Delta(14) steroid + formate + oxidized [NADPH--hemoprotein reductase] + H2O + 2 H(+)</text>
        <dbReference type="Rhea" id="RHEA:68068"/>
        <dbReference type="Rhea" id="RHEA-COMP:11964"/>
        <dbReference type="Rhea" id="RHEA-COMP:11965"/>
        <dbReference type="ChEBI" id="CHEBI:15377"/>
        <dbReference type="ChEBI" id="CHEBI:15378"/>
        <dbReference type="ChEBI" id="CHEBI:15379"/>
        <dbReference type="ChEBI" id="CHEBI:15740"/>
        <dbReference type="ChEBI" id="CHEBI:57618"/>
        <dbReference type="ChEBI" id="CHEBI:58210"/>
        <dbReference type="ChEBI" id="CHEBI:138031"/>
        <dbReference type="ChEBI" id="CHEBI:176902"/>
    </reaction>
    <physiologicalReaction direction="left-to-right" evidence="20">
        <dbReference type="Rhea" id="RHEA:68069"/>
    </physiologicalReaction>
</comment>
<proteinExistence type="inferred from homology"/>
<comment type="catalytic activity">
    <reaction evidence="13">
        <text>24,25-dihydrolanosterol + reduced [NADPH--hemoprotein reductase] + O2 = 32-hydroxy-24,25-dihydrolanosterol + oxidized [NADPH--hemoprotein reductase] + H2O + H(+)</text>
        <dbReference type="Rhea" id="RHEA:75079"/>
        <dbReference type="Rhea" id="RHEA-COMP:11964"/>
        <dbReference type="Rhea" id="RHEA-COMP:11965"/>
        <dbReference type="ChEBI" id="CHEBI:15377"/>
        <dbReference type="ChEBI" id="CHEBI:15378"/>
        <dbReference type="ChEBI" id="CHEBI:15379"/>
        <dbReference type="ChEBI" id="CHEBI:28113"/>
        <dbReference type="ChEBI" id="CHEBI:57618"/>
        <dbReference type="ChEBI" id="CHEBI:58210"/>
        <dbReference type="ChEBI" id="CHEBI:87057"/>
    </reaction>
    <physiologicalReaction direction="left-to-right" evidence="13">
        <dbReference type="Rhea" id="RHEA:75080"/>
    </physiologicalReaction>
</comment>
<keyword evidence="2 21" id="KW-0349">Heme</keyword>
<comment type="catalytic activity">
    <reaction evidence="9">
        <text>32-hydroxylanosterol + reduced [NADPH--hemoprotein reductase] + O2 = 32-oxolanosterol + oxidized [NADPH--hemoprotein reductase] + 2 H2O + H(+)</text>
        <dbReference type="Rhea" id="RHEA:75107"/>
        <dbReference type="Rhea" id="RHEA-COMP:11964"/>
        <dbReference type="Rhea" id="RHEA-COMP:11965"/>
        <dbReference type="ChEBI" id="CHEBI:15377"/>
        <dbReference type="ChEBI" id="CHEBI:15378"/>
        <dbReference type="ChEBI" id="CHEBI:15379"/>
        <dbReference type="ChEBI" id="CHEBI:57618"/>
        <dbReference type="ChEBI" id="CHEBI:58210"/>
        <dbReference type="ChEBI" id="CHEBI:166681"/>
        <dbReference type="ChEBI" id="CHEBI:166806"/>
    </reaction>
    <physiologicalReaction direction="left-to-right" evidence="9">
        <dbReference type="Rhea" id="RHEA:75108"/>
    </physiologicalReaction>
</comment>
<comment type="catalytic activity">
    <reaction evidence="18">
        <text>a 14alpha-methyl steroid + reduced [NADPH--hemoprotein reductase] + O2 = a 14alpha-hydroxymethyl steroid + oxidized [NADPH--hemoprotein reductase] + H2O + H(+)</text>
        <dbReference type="Rhea" id="RHEA:68060"/>
        <dbReference type="Rhea" id="RHEA-COMP:11964"/>
        <dbReference type="Rhea" id="RHEA-COMP:11965"/>
        <dbReference type="ChEBI" id="CHEBI:15377"/>
        <dbReference type="ChEBI" id="CHEBI:15378"/>
        <dbReference type="ChEBI" id="CHEBI:15379"/>
        <dbReference type="ChEBI" id="CHEBI:57618"/>
        <dbReference type="ChEBI" id="CHEBI:58210"/>
        <dbReference type="ChEBI" id="CHEBI:138029"/>
        <dbReference type="ChEBI" id="CHEBI:176901"/>
    </reaction>
    <physiologicalReaction direction="left-to-right" evidence="18">
        <dbReference type="Rhea" id="RHEA:68061"/>
    </physiologicalReaction>
</comment>
<gene>
    <name evidence="24" type="ORF">EB796_001635</name>
</gene>
<name>A0A7J7KPF8_BUGNE</name>
<evidence type="ECO:0000256" key="5">
    <source>
        <dbReference type="ARBA" id="ARBA00023221"/>
    </source>
</evidence>
<comment type="catalytic activity">
    <reaction evidence="12">
        <text>a 14alpha-methyl steroid + 3 reduced [NADPH--hemoprotein reductase] + 3 O2 = a Delta(14) steroid + formate + 3 oxidized [NADPH--hemoprotein reductase] + 4 H2O + 4 H(+)</text>
        <dbReference type="Rhea" id="RHEA:54028"/>
        <dbReference type="Rhea" id="RHEA-COMP:11964"/>
        <dbReference type="Rhea" id="RHEA-COMP:11965"/>
        <dbReference type="ChEBI" id="CHEBI:15377"/>
        <dbReference type="ChEBI" id="CHEBI:15378"/>
        <dbReference type="ChEBI" id="CHEBI:15379"/>
        <dbReference type="ChEBI" id="CHEBI:15740"/>
        <dbReference type="ChEBI" id="CHEBI:57618"/>
        <dbReference type="ChEBI" id="CHEBI:58210"/>
        <dbReference type="ChEBI" id="CHEBI:138029"/>
        <dbReference type="ChEBI" id="CHEBI:138031"/>
        <dbReference type="EC" id="1.14.14.154"/>
    </reaction>
    <physiologicalReaction direction="left-to-right" evidence="12">
        <dbReference type="Rhea" id="RHEA:54029"/>
    </physiologicalReaction>
</comment>
<evidence type="ECO:0000256" key="4">
    <source>
        <dbReference type="ARBA" id="ARBA00023004"/>
    </source>
</evidence>
<comment type="catalytic activity">
    <reaction evidence="19">
        <text>lanosterol + reduced [NADPH--hemoprotein reductase] + O2 = 32-hydroxylanosterol + oxidized [NADPH--hemoprotein reductase] + H2O + H(+)</text>
        <dbReference type="Rhea" id="RHEA:75103"/>
        <dbReference type="Rhea" id="RHEA-COMP:11964"/>
        <dbReference type="Rhea" id="RHEA-COMP:11965"/>
        <dbReference type="ChEBI" id="CHEBI:15377"/>
        <dbReference type="ChEBI" id="CHEBI:15378"/>
        <dbReference type="ChEBI" id="CHEBI:15379"/>
        <dbReference type="ChEBI" id="CHEBI:16521"/>
        <dbReference type="ChEBI" id="CHEBI:57618"/>
        <dbReference type="ChEBI" id="CHEBI:58210"/>
        <dbReference type="ChEBI" id="CHEBI:166806"/>
    </reaction>
    <physiologicalReaction direction="left-to-right" evidence="19">
        <dbReference type="Rhea" id="RHEA:75104"/>
    </physiologicalReaction>
</comment>
<comment type="pathway">
    <text evidence="6">Steroid biosynthesis; zymosterol biosynthesis; zymosterol from lanosterol: step 1/6.</text>
</comment>
<evidence type="ECO:0000256" key="22">
    <source>
        <dbReference type="RuleBase" id="RU000461"/>
    </source>
</evidence>
<evidence type="ECO:0000256" key="9">
    <source>
        <dbReference type="ARBA" id="ARBA00047379"/>
    </source>
</evidence>
<evidence type="ECO:0000256" key="11">
    <source>
        <dbReference type="ARBA" id="ARBA00047670"/>
    </source>
</evidence>
<reference evidence="24" key="1">
    <citation type="submission" date="2020-06" db="EMBL/GenBank/DDBJ databases">
        <title>Draft genome of Bugula neritina, a colonial animal packing powerful symbionts and potential medicines.</title>
        <authorList>
            <person name="Rayko M."/>
        </authorList>
    </citation>
    <scope>NUCLEOTIDE SEQUENCE [LARGE SCALE GENOMIC DNA]</scope>
    <source>
        <strain evidence="24">Kwan_BN1</strain>
    </source>
</reference>
<comment type="caution">
    <text evidence="24">The sequence shown here is derived from an EMBL/GenBank/DDBJ whole genome shotgun (WGS) entry which is preliminary data.</text>
</comment>
<evidence type="ECO:0000313" key="25">
    <source>
        <dbReference type="Proteomes" id="UP000593567"/>
    </source>
</evidence>
<dbReference type="GO" id="GO:0005506">
    <property type="term" value="F:iron ion binding"/>
    <property type="evidence" value="ECO:0007669"/>
    <property type="project" value="InterPro"/>
</dbReference>
<dbReference type="AlphaFoldDB" id="A0A7J7KPF8"/>
<dbReference type="PRINTS" id="PR00465">
    <property type="entry name" value="EP450IV"/>
</dbReference>
<keyword evidence="22" id="KW-0560">Oxidoreductase</keyword>
<keyword evidence="25" id="KW-1185">Reference proteome</keyword>
<feature type="binding site" description="axial binding residue" evidence="21">
    <location>
        <position position="455"/>
    </location>
    <ligand>
        <name>heme</name>
        <dbReference type="ChEBI" id="CHEBI:30413"/>
    </ligand>
    <ligandPart>
        <name>Fe</name>
        <dbReference type="ChEBI" id="CHEBI:18248"/>
    </ligandPart>
</feature>
<dbReference type="EMBL" id="VXIV02000185">
    <property type="protein sequence ID" value="KAF6040066.1"/>
    <property type="molecule type" value="Genomic_DNA"/>
</dbReference>
<keyword evidence="4 21" id="KW-0408">Iron</keyword>
<comment type="catalytic activity">
    <reaction evidence="15">
        <text>32-oxolanosterol + reduced [NADPH--hemoprotein reductase] + O2 = 4,4-dimethyl-5alpha-cholesta-8,14,24-trien-3beta-ol + formate + oxidized [NADPH--hemoprotein reductase] + H2O + 2 H(+)</text>
        <dbReference type="Rhea" id="RHEA:75111"/>
        <dbReference type="Rhea" id="RHEA-COMP:11964"/>
        <dbReference type="Rhea" id="RHEA-COMP:11965"/>
        <dbReference type="ChEBI" id="CHEBI:15377"/>
        <dbReference type="ChEBI" id="CHEBI:15378"/>
        <dbReference type="ChEBI" id="CHEBI:15379"/>
        <dbReference type="ChEBI" id="CHEBI:15740"/>
        <dbReference type="ChEBI" id="CHEBI:17813"/>
        <dbReference type="ChEBI" id="CHEBI:57618"/>
        <dbReference type="ChEBI" id="CHEBI:58210"/>
        <dbReference type="ChEBI" id="CHEBI:166681"/>
    </reaction>
    <physiologicalReaction direction="left-to-right" evidence="15">
        <dbReference type="Rhea" id="RHEA:75112"/>
    </physiologicalReaction>
</comment>
<dbReference type="Gene3D" id="1.10.630.10">
    <property type="entry name" value="Cytochrome P450"/>
    <property type="match status" value="1"/>
</dbReference>
<evidence type="ECO:0000256" key="3">
    <source>
        <dbReference type="ARBA" id="ARBA00022723"/>
    </source>
</evidence>
<evidence type="ECO:0000256" key="12">
    <source>
        <dbReference type="ARBA" id="ARBA00047702"/>
    </source>
</evidence>
<comment type="cofactor">
    <cofactor evidence="21">
        <name>heme</name>
        <dbReference type="ChEBI" id="CHEBI:30413"/>
    </cofactor>
</comment>
<dbReference type="GO" id="GO:0008202">
    <property type="term" value="P:steroid metabolic process"/>
    <property type="evidence" value="ECO:0007669"/>
    <property type="project" value="UniProtKB-KW"/>
</dbReference>
<evidence type="ECO:0000256" key="8">
    <source>
        <dbReference type="ARBA" id="ARBA00041158"/>
    </source>
</evidence>
<dbReference type="InterPro" id="IPR036396">
    <property type="entry name" value="Cyt_P450_sf"/>
</dbReference>
<sequence length="507" mass="58037">MESNKFHTQAEADVETKTTFSPSFSLTASATFQLATVVAVLGVVFIYLKFFRRANIQAKDAPPFIPSQVPFLGSAIEFNKNPVDFLIRMKNQYGPVFTIEMAGKKFTYLMGNEASSLLFNSKNEDLNAEDVYAKLVTPVFGKGVAYDVPNDIFLEQKKMFKTGLNIARFKEYVPIIEQEVRDYLTRWGDKGEIDLFEAFSEMIVMTASHCLHGPEIRSILDERVAHLYYLLDQGFCPEAWLLPSWLHFLVPKLRRRDAAHVEMKKIFYAAIEKRRASGNKGEDMLQTLLDTPYKSGRYMTDDEIAGMLIGLLMAGQHTSSSTSSWLGVFLAHNTEIQRQCYEEQCQVRGTTFEPVDYDQLKSMRVLDNAFRETLRLRPPIHVIIRHSRKPLNVCGYTIPANHSVCVSPTANQRLTEIWGEECANFNPERFMENDGLTSTESKFCYVPFGAGRHRCIGESFAYLQNKTIWSVLLEQYQLSAIDEFPEPNYQNMIHTPSKSVVRYEKRK</sequence>
<keyword evidence="5" id="KW-0443">Lipid metabolism</keyword>
<evidence type="ECO:0000256" key="14">
    <source>
        <dbReference type="ARBA" id="ARBA00048245"/>
    </source>
</evidence>
<dbReference type="InterPro" id="IPR002403">
    <property type="entry name" value="Cyt_P450_E_grp-IV"/>
</dbReference>
<dbReference type="GO" id="GO:0020037">
    <property type="term" value="F:heme binding"/>
    <property type="evidence" value="ECO:0007669"/>
    <property type="project" value="InterPro"/>
</dbReference>
<keyword evidence="23" id="KW-0812">Transmembrane</keyword>
<accession>A0A7J7KPF8</accession>
<comment type="catalytic activity">
    <reaction evidence="11">
        <text>lanosterol + 3 reduced [NADPH--hemoprotein reductase] + 3 O2 = 4,4-dimethyl-5alpha-cholesta-8,14,24-trien-3beta-ol + formate + 3 oxidized [NADPH--hemoprotein reductase] + 4 H2O + 4 H(+)</text>
        <dbReference type="Rhea" id="RHEA:25286"/>
        <dbReference type="Rhea" id="RHEA-COMP:11964"/>
        <dbReference type="Rhea" id="RHEA-COMP:11965"/>
        <dbReference type="ChEBI" id="CHEBI:15377"/>
        <dbReference type="ChEBI" id="CHEBI:15378"/>
        <dbReference type="ChEBI" id="CHEBI:15379"/>
        <dbReference type="ChEBI" id="CHEBI:15740"/>
        <dbReference type="ChEBI" id="CHEBI:16521"/>
        <dbReference type="ChEBI" id="CHEBI:17813"/>
        <dbReference type="ChEBI" id="CHEBI:57618"/>
        <dbReference type="ChEBI" id="CHEBI:58210"/>
        <dbReference type="EC" id="1.14.14.154"/>
    </reaction>
    <physiologicalReaction direction="left-to-right" evidence="11">
        <dbReference type="Rhea" id="RHEA:25287"/>
    </physiologicalReaction>
</comment>
<evidence type="ECO:0000256" key="20">
    <source>
        <dbReference type="ARBA" id="ARBA00049450"/>
    </source>
</evidence>
<comment type="catalytic activity">
    <reaction evidence="10">
        <text>a 14alpha-hydroxymethyl steroid + reduced [NADPH--hemoprotein reductase] + O2 = a 14alpha-formyl steroid + oxidized [NADPH--hemoprotein reductase] + 2 H2O + H(+)</text>
        <dbReference type="Rhea" id="RHEA:68064"/>
        <dbReference type="Rhea" id="RHEA-COMP:11964"/>
        <dbReference type="Rhea" id="RHEA-COMP:11965"/>
        <dbReference type="ChEBI" id="CHEBI:15377"/>
        <dbReference type="ChEBI" id="CHEBI:15378"/>
        <dbReference type="ChEBI" id="CHEBI:15379"/>
        <dbReference type="ChEBI" id="CHEBI:57618"/>
        <dbReference type="ChEBI" id="CHEBI:58210"/>
        <dbReference type="ChEBI" id="CHEBI:176901"/>
        <dbReference type="ChEBI" id="CHEBI:176902"/>
    </reaction>
    <physiologicalReaction direction="left-to-right" evidence="10">
        <dbReference type="Rhea" id="RHEA:68065"/>
    </physiologicalReaction>
</comment>
<protein>
    <recommendedName>
        <fullName evidence="8">Lanosterol 14-alpha demethylase</fullName>
        <ecNumber evidence="7">1.14.14.154</ecNumber>
    </recommendedName>
</protein>
<dbReference type="InterPro" id="IPR050529">
    <property type="entry name" value="CYP450_sterol_14alpha_dmase"/>
</dbReference>
<evidence type="ECO:0000256" key="2">
    <source>
        <dbReference type="ARBA" id="ARBA00022617"/>
    </source>
</evidence>
<comment type="catalytic activity">
    <reaction evidence="14">
        <text>32-oxo-24,25-dihydrolanosterol + reduced [NADPH--hemoprotein reductase] + O2 = 4,4-dimethyl-8,14-cholestadien-3beta-ol + formate + oxidized [NADPH--hemoprotein reductase] + H2O + 2 H(+)</text>
        <dbReference type="Rhea" id="RHEA:75083"/>
        <dbReference type="Rhea" id="RHEA-COMP:11964"/>
        <dbReference type="Rhea" id="RHEA-COMP:11965"/>
        <dbReference type="ChEBI" id="CHEBI:15377"/>
        <dbReference type="ChEBI" id="CHEBI:15378"/>
        <dbReference type="ChEBI" id="CHEBI:15379"/>
        <dbReference type="ChEBI" id="CHEBI:15740"/>
        <dbReference type="ChEBI" id="CHEBI:57618"/>
        <dbReference type="ChEBI" id="CHEBI:58210"/>
        <dbReference type="ChEBI" id="CHEBI:78904"/>
        <dbReference type="ChEBI" id="CHEBI:87060"/>
    </reaction>
    <physiologicalReaction direction="left-to-right" evidence="14">
        <dbReference type="Rhea" id="RHEA:75084"/>
    </physiologicalReaction>
</comment>
<comment type="catalytic activity">
    <reaction evidence="17">
        <text>24,25-dihydrolanosterol + 3 reduced [NADPH--hemoprotein reductase] + 3 O2 = 4,4-dimethyl-8,14-cholestadien-3beta-ol + formate + 3 oxidized [NADPH--hemoprotein reductase] + 4 H2O + 4 H(+)</text>
        <dbReference type="Rhea" id="RHEA:45960"/>
        <dbReference type="Rhea" id="RHEA-COMP:11964"/>
        <dbReference type="Rhea" id="RHEA-COMP:11965"/>
        <dbReference type="ChEBI" id="CHEBI:15377"/>
        <dbReference type="ChEBI" id="CHEBI:15378"/>
        <dbReference type="ChEBI" id="CHEBI:15379"/>
        <dbReference type="ChEBI" id="CHEBI:15740"/>
        <dbReference type="ChEBI" id="CHEBI:28113"/>
        <dbReference type="ChEBI" id="CHEBI:57618"/>
        <dbReference type="ChEBI" id="CHEBI:58210"/>
        <dbReference type="ChEBI" id="CHEBI:78904"/>
    </reaction>
    <physiologicalReaction direction="left-to-right" evidence="17">
        <dbReference type="Rhea" id="RHEA:45961"/>
    </physiologicalReaction>
</comment>
<evidence type="ECO:0000256" key="6">
    <source>
        <dbReference type="ARBA" id="ARBA00037887"/>
    </source>
</evidence>
<evidence type="ECO:0000256" key="18">
    <source>
        <dbReference type="ARBA" id="ARBA00048866"/>
    </source>
</evidence>
<keyword evidence="23" id="KW-0472">Membrane</keyword>
<evidence type="ECO:0000256" key="15">
    <source>
        <dbReference type="ARBA" id="ARBA00048479"/>
    </source>
</evidence>
<dbReference type="OrthoDB" id="1055148at2759"/>
<evidence type="ECO:0000256" key="10">
    <source>
        <dbReference type="ARBA" id="ARBA00047587"/>
    </source>
</evidence>
<evidence type="ECO:0000313" key="24">
    <source>
        <dbReference type="EMBL" id="KAF6040066.1"/>
    </source>
</evidence>
<evidence type="ECO:0000256" key="16">
    <source>
        <dbReference type="ARBA" id="ARBA00048736"/>
    </source>
</evidence>
<evidence type="ECO:0000256" key="1">
    <source>
        <dbReference type="ARBA" id="ARBA00010617"/>
    </source>
</evidence>
<dbReference type="PANTHER" id="PTHR24304">
    <property type="entry name" value="CYTOCHROME P450 FAMILY 7"/>
    <property type="match status" value="1"/>
</dbReference>
<evidence type="ECO:0000256" key="13">
    <source>
        <dbReference type="ARBA" id="ARBA00047983"/>
    </source>
</evidence>
<dbReference type="Pfam" id="PF00067">
    <property type="entry name" value="p450"/>
    <property type="match status" value="1"/>
</dbReference>
<dbReference type="CDD" id="cd11042">
    <property type="entry name" value="CYP51-like"/>
    <property type="match status" value="1"/>
</dbReference>
<evidence type="ECO:0000256" key="17">
    <source>
        <dbReference type="ARBA" id="ARBA00048839"/>
    </source>
</evidence>
<feature type="transmembrane region" description="Helical" evidence="23">
    <location>
        <begin position="30"/>
        <end position="48"/>
    </location>
</feature>
<organism evidence="24 25">
    <name type="scientific">Bugula neritina</name>
    <name type="common">Brown bryozoan</name>
    <name type="synonym">Sertularia neritina</name>
    <dbReference type="NCBI Taxonomy" id="10212"/>
    <lineage>
        <taxon>Eukaryota</taxon>
        <taxon>Metazoa</taxon>
        <taxon>Spiralia</taxon>
        <taxon>Lophotrochozoa</taxon>
        <taxon>Bryozoa</taxon>
        <taxon>Gymnolaemata</taxon>
        <taxon>Cheilostomatida</taxon>
        <taxon>Flustrina</taxon>
        <taxon>Buguloidea</taxon>
        <taxon>Bugulidae</taxon>
        <taxon>Bugula</taxon>
    </lineage>
</organism>
<dbReference type="PANTHER" id="PTHR24304:SF2">
    <property type="entry name" value="24-HYDROXYCHOLESTEROL 7-ALPHA-HYDROXYLASE"/>
    <property type="match status" value="1"/>
</dbReference>
<keyword evidence="22" id="KW-0503">Monooxygenase</keyword>
<dbReference type="InterPro" id="IPR017972">
    <property type="entry name" value="Cyt_P450_CS"/>
</dbReference>
<dbReference type="EC" id="1.14.14.154" evidence="7"/>
<dbReference type="PRINTS" id="PR00385">
    <property type="entry name" value="P450"/>
</dbReference>
<evidence type="ECO:0000256" key="23">
    <source>
        <dbReference type="SAM" id="Phobius"/>
    </source>
</evidence>
<keyword evidence="5" id="KW-0753">Steroid metabolism</keyword>
<comment type="catalytic activity">
    <reaction evidence="16">
        <text>32-hydroxy-24,25-dihydrolanosterol + reduced [NADPH--hemoprotein reductase] + O2 = 32-oxo-24,25-dihydrolanosterol + oxidized [NADPH--hemoprotein reductase] + 2 H2O + H(+)</text>
        <dbReference type="Rhea" id="RHEA:75087"/>
        <dbReference type="Rhea" id="RHEA-COMP:11964"/>
        <dbReference type="Rhea" id="RHEA-COMP:11965"/>
        <dbReference type="ChEBI" id="CHEBI:15377"/>
        <dbReference type="ChEBI" id="CHEBI:15378"/>
        <dbReference type="ChEBI" id="CHEBI:15379"/>
        <dbReference type="ChEBI" id="CHEBI:57618"/>
        <dbReference type="ChEBI" id="CHEBI:58210"/>
        <dbReference type="ChEBI" id="CHEBI:87057"/>
        <dbReference type="ChEBI" id="CHEBI:87060"/>
    </reaction>
    <physiologicalReaction direction="left-to-right" evidence="16">
        <dbReference type="Rhea" id="RHEA:75088"/>
    </physiologicalReaction>
</comment>
<dbReference type="PROSITE" id="PS00086">
    <property type="entry name" value="CYTOCHROME_P450"/>
    <property type="match status" value="1"/>
</dbReference>
<comment type="similarity">
    <text evidence="1 22">Belongs to the cytochrome P450 family.</text>
</comment>
<keyword evidence="3 21" id="KW-0479">Metal-binding</keyword>
<evidence type="ECO:0000256" key="21">
    <source>
        <dbReference type="PIRSR" id="PIRSR602403-1"/>
    </source>
</evidence>
<keyword evidence="23" id="KW-1133">Transmembrane helix</keyword>
<evidence type="ECO:0000256" key="7">
    <source>
        <dbReference type="ARBA" id="ARBA00038974"/>
    </source>
</evidence>